<accession>A0A8T2MVR6</accession>
<dbReference type="AlphaFoldDB" id="A0A8T2MVR6"/>
<evidence type="ECO:0000313" key="2">
    <source>
        <dbReference type="Proteomes" id="UP000824540"/>
    </source>
</evidence>
<reference evidence="1" key="1">
    <citation type="thesis" date="2021" institute="BYU ScholarsArchive" country="Provo, UT, USA">
        <title>Applications of and Algorithms for Genome Assembly and Genomic Analyses with an Emphasis on Marine Teleosts.</title>
        <authorList>
            <person name="Pickett B.D."/>
        </authorList>
    </citation>
    <scope>NUCLEOTIDE SEQUENCE</scope>
    <source>
        <strain evidence="1">HI-2016</strain>
    </source>
</reference>
<dbReference type="Proteomes" id="UP000824540">
    <property type="component" value="Unassembled WGS sequence"/>
</dbReference>
<gene>
    <name evidence="1" type="ORF">JZ751_004283</name>
</gene>
<organism evidence="1 2">
    <name type="scientific">Albula glossodonta</name>
    <name type="common">roundjaw bonefish</name>
    <dbReference type="NCBI Taxonomy" id="121402"/>
    <lineage>
        <taxon>Eukaryota</taxon>
        <taxon>Metazoa</taxon>
        <taxon>Chordata</taxon>
        <taxon>Craniata</taxon>
        <taxon>Vertebrata</taxon>
        <taxon>Euteleostomi</taxon>
        <taxon>Actinopterygii</taxon>
        <taxon>Neopterygii</taxon>
        <taxon>Teleostei</taxon>
        <taxon>Albuliformes</taxon>
        <taxon>Albulidae</taxon>
        <taxon>Albula</taxon>
    </lineage>
</organism>
<evidence type="ECO:0000313" key="1">
    <source>
        <dbReference type="EMBL" id="KAG9329542.1"/>
    </source>
</evidence>
<sequence length="66" mass="7374">MNSPNGSSPNQHETKMSRFSGRLSSLIQTMLQGKGYQLFLSKLIEGECLYSQSGRVLQDQLGPRRS</sequence>
<dbReference type="EMBL" id="JAFBMS010001116">
    <property type="protein sequence ID" value="KAG9329542.1"/>
    <property type="molecule type" value="Genomic_DNA"/>
</dbReference>
<comment type="caution">
    <text evidence="1">The sequence shown here is derived from an EMBL/GenBank/DDBJ whole genome shotgun (WGS) entry which is preliminary data.</text>
</comment>
<proteinExistence type="predicted"/>
<protein>
    <submittedName>
        <fullName evidence="1">Uncharacterized protein</fullName>
    </submittedName>
</protein>
<keyword evidence="2" id="KW-1185">Reference proteome</keyword>
<name>A0A8T2MVR6_9TELE</name>